<gene>
    <name evidence="5" type="ORF">FNV1659</name>
</gene>
<evidence type="ECO:0000313" key="5">
    <source>
        <dbReference type="EMBL" id="EAA24702.1"/>
    </source>
</evidence>
<dbReference type="PROSITE" id="PS51350">
    <property type="entry name" value="PTS_HPR_DOM"/>
    <property type="match status" value="1"/>
</dbReference>
<dbReference type="InterPro" id="IPR002114">
    <property type="entry name" value="PTS_HPr_Ser_P_site"/>
</dbReference>
<dbReference type="GO" id="GO:0009401">
    <property type="term" value="P:phosphoenolpyruvate-dependent sugar phosphotransferase system"/>
    <property type="evidence" value="ECO:0007669"/>
    <property type="project" value="UniProtKB-KW"/>
</dbReference>
<organism evidence="5 6">
    <name type="scientific">Fusobacterium vincentii ATCC 49256</name>
    <dbReference type="NCBI Taxonomy" id="209882"/>
    <lineage>
        <taxon>Bacteria</taxon>
        <taxon>Fusobacteriati</taxon>
        <taxon>Fusobacteriota</taxon>
        <taxon>Fusobacteriia</taxon>
        <taxon>Fusobacteriales</taxon>
        <taxon>Fusobacteriaceae</taxon>
        <taxon>Fusobacterium</taxon>
    </lineage>
</organism>
<evidence type="ECO:0000256" key="1">
    <source>
        <dbReference type="ARBA" id="ARBA00004496"/>
    </source>
</evidence>
<keyword evidence="2" id="KW-0963">Cytoplasm</keyword>
<dbReference type="Proteomes" id="UP000006454">
    <property type="component" value="Unassembled WGS sequence"/>
</dbReference>
<accession>Q7P795</accession>
<comment type="caution">
    <text evidence="5">The sequence shown here is derived from an EMBL/GenBank/DDBJ whole genome shotgun (WGS) entry which is preliminary data.</text>
</comment>
<dbReference type="PROSITE" id="PS00589">
    <property type="entry name" value="PTS_HPR_SER"/>
    <property type="match status" value="1"/>
</dbReference>
<evidence type="ECO:0000256" key="2">
    <source>
        <dbReference type="ARBA" id="ARBA00022490"/>
    </source>
</evidence>
<dbReference type="GO" id="GO:0005737">
    <property type="term" value="C:cytoplasm"/>
    <property type="evidence" value="ECO:0007669"/>
    <property type="project" value="UniProtKB-SubCell"/>
</dbReference>
<dbReference type="PRINTS" id="PR00107">
    <property type="entry name" value="PHOSPHOCPHPR"/>
</dbReference>
<evidence type="ECO:0000313" key="6">
    <source>
        <dbReference type="Proteomes" id="UP000006454"/>
    </source>
</evidence>
<dbReference type="PANTHER" id="PTHR33705">
    <property type="entry name" value="PHOSPHOCARRIER PROTEIN HPR"/>
    <property type="match status" value="1"/>
</dbReference>
<evidence type="ECO:0000259" key="4">
    <source>
        <dbReference type="PROSITE" id="PS51350"/>
    </source>
</evidence>
<name>Q7P795_FUSVC</name>
<keyword evidence="3" id="KW-0598">Phosphotransferase system</keyword>
<dbReference type="NCBIfam" id="TIGR01003">
    <property type="entry name" value="PTS_HPr_family"/>
    <property type="match status" value="1"/>
</dbReference>
<dbReference type="InterPro" id="IPR001020">
    <property type="entry name" value="PTS_HPr_His_P_site"/>
</dbReference>
<dbReference type="InterPro" id="IPR035895">
    <property type="entry name" value="HPr-like_sf"/>
</dbReference>
<comment type="subcellular location">
    <subcellularLocation>
        <location evidence="1">Cytoplasm</location>
    </subcellularLocation>
</comment>
<sequence length="90" mass="10076">MMKSVKVHIKNKKGLHARPSSLFVQLVTKYDSDISVKSEDETVNGKSIMGLMLLAAEEGRELELIADGPDEDAMLEELVDLIEVKKFNEE</sequence>
<dbReference type="Pfam" id="PF00381">
    <property type="entry name" value="PTS-HPr"/>
    <property type="match status" value="1"/>
</dbReference>
<dbReference type="PROSITE" id="PS00369">
    <property type="entry name" value="PTS_HPR_HIS"/>
    <property type="match status" value="1"/>
</dbReference>
<proteinExistence type="predicted"/>
<dbReference type="EMBL" id="AABF01000019">
    <property type="protein sequence ID" value="EAA24702.1"/>
    <property type="molecule type" value="Genomic_DNA"/>
</dbReference>
<dbReference type="InterPro" id="IPR000032">
    <property type="entry name" value="HPr-like"/>
</dbReference>
<dbReference type="Gene3D" id="3.30.1340.10">
    <property type="entry name" value="HPr-like"/>
    <property type="match status" value="1"/>
</dbReference>
<protein>
    <submittedName>
        <fullName evidence="5">Phosphocarrier protein HPr</fullName>
    </submittedName>
</protein>
<dbReference type="InterPro" id="IPR050399">
    <property type="entry name" value="HPr"/>
</dbReference>
<dbReference type="SUPFAM" id="SSF55594">
    <property type="entry name" value="HPr-like"/>
    <property type="match status" value="1"/>
</dbReference>
<dbReference type="AlphaFoldDB" id="Q7P795"/>
<evidence type="ECO:0000256" key="3">
    <source>
        <dbReference type="ARBA" id="ARBA00022683"/>
    </source>
</evidence>
<dbReference type="PANTHER" id="PTHR33705:SF2">
    <property type="entry name" value="PHOSPHOCARRIER PROTEIN NPR"/>
    <property type="match status" value="1"/>
</dbReference>
<dbReference type="CDD" id="cd00367">
    <property type="entry name" value="PTS-HPr_like"/>
    <property type="match status" value="1"/>
</dbReference>
<feature type="domain" description="HPr" evidence="4">
    <location>
        <begin position="2"/>
        <end position="90"/>
    </location>
</feature>
<reference evidence="5 6" key="1">
    <citation type="journal article" date="2003" name="Genome Res.">
        <title>Genome analysis of F. nucleatum sub spp vincentii and its comparison with the genome of F. nucleatum ATCC 25586.</title>
        <authorList>
            <person name="Kapatral V."/>
            <person name="Ivanova N."/>
            <person name="Anderson I."/>
            <person name="Reznik G."/>
            <person name="Bhattacharyya A."/>
            <person name="Gardner W.L."/>
            <person name="Mikhailova N."/>
            <person name="Lapidus A."/>
            <person name="Larsen N."/>
            <person name="D'Souza M."/>
            <person name="Walunas T."/>
            <person name="Haselkorn R."/>
            <person name="Overbeek R."/>
            <person name="Kyrpides N."/>
        </authorList>
    </citation>
    <scope>NUCLEOTIDE SEQUENCE [LARGE SCALE GENOMIC DNA]</scope>
    <source>
        <strain evidence="5 6">ATCC 49256</strain>
    </source>
</reference>